<evidence type="ECO:0000313" key="2">
    <source>
        <dbReference type="Proteomes" id="UP000325577"/>
    </source>
</evidence>
<evidence type="ECO:0000313" key="1">
    <source>
        <dbReference type="EMBL" id="KAA8514742.1"/>
    </source>
</evidence>
<keyword evidence="2" id="KW-1185">Reference proteome</keyword>
<protein>
    <submittedName>
        <fullName evidence="1">Uncharacterized protein</fullName>
    </submittedName>
</protein>
<proteinExistence type="predicted"/>
<dbReference type="EMBL" id="CM018052">
    <property type="protein sequence ID" value="KAA8514742.1"/>
    <property type="molecule type" value="Genomic_DNA"/>
</dbReference>
<sequence>MVAAAIVFGDEHGMTDLWRDDGWKFKDGHVMLTNGIDSRSGNDVVLENDGGFDGVLGAMGFGNLHHVELLQKPDANQGCGLGRFGCYWSIKYGLVCFVADFEVEWRRKRSRTSSSRRKRE</sequence>
<organism evidence="1 2">
    <name type="scientific">Nyssa sinensis</name>
    <dbReference type="NCBI Taxonomy" id="561372"/>
    <lineage>
        <taxon>Eukaryota</taxon>
        <taxon>Viridiplantae</taxon>
        <taxon>Streptophyta</taxon>
        <taxon>Embryophyta</taxon>
        <taxon>Tracheophyta</taxon>
        <taxon>Spermatophyta</taxon>
        <taxon>Magnoliopsida</taxon>
        <taxon>eudicotyledons</taxon>
        <taxon>Gunneridae</taxon>
        <taxon>Pentapetalae</taxon>
        <taxon>asterids</taxon>
        <taxon>Cornales</taxon>
        <taxon>Nyssaceae</taxon>
        <taxon>Nyssa</taxon>
    </lineage>
</organism>
<gene>
    <name evidence="1" type="ORF">F0562_017921</name>
</gene>
<reference evidence="1 2" key="1">
    <citation type="submission" date="2019-09" db="EMBL/GenBank/DDBJ databases">
        <title>A chromosome-level genome assembly of the Chinese tupelo Nyssa sinensis.</title>
        <authorList>
            <person name="Yang X."/>
            <person name="Kang M."/>
            <person name="Yang Y."/>
            <person name="Xiong H."/>
            <person name="Wang M."/>
            <person name="Zhang Z."/>
            <person name="Wang Z."/>
            <person name="Wu H."/>
            <person name="Ma T."/>
            <person name="Liu J."/>
            <person name="Xi Z."/>
        </authorList>
    </citation>
    <scope>NUCLEOTIDE SEQUENCE [LARGE SCALE GENOMIC DNA]</scope>
    <source>
        <strain evidence="1">J267</strain>
        <tissue evidence="1">Leaf</tissue>
    </source>
</reference>
<dbReference type="Proteomes" id="UP000325577">
    <property type="component" value="Linkage Group LG9"/>
</dbReference>
<accession>A0A5J4ZAL4</accession>
<name>A0A5J4ZAL4_9ASTE</name>
<dbReference type="AlphaFoldDB" id="A0A5J4ZAL4"/>